<feature type="region of interest" description="Disordered" evidence="10">
    <location>
        <begin position="1219"/>
        <end position="1239"/>
    </location>
</feature>
<sequence length="1881" mass="209276">MLKNSRSPALLLFLSSIIEKKPRRHHRLPQVVTDWRFSAHTNSKNLGLQLWPLPANTILLSRSLHQSAKCGNPMAEALTVIEVALCITEVVERLCKYISAVKSAKDDIRKLIQELLALKGAMDHFRTQNERSMDNPLQEQARAMLKMTQETLDAIRKKLGTPKTSSLGRAAQSLAWPFRQGDVETYFATVERAKTWFIMVLMRDSLDTTASVLSEMQKLTALVHEDIIARKTDRMLEETADLLKWLSPVDSEDKLVSSRQDRAPGTGRWIVDKTFLEWQRSTSTDRPVFWITGRSGSGKTVLFSQLVGDLRAHPIDEASEENGNIGVGFHCCSLDDAASQAVPNVFGSILAQIGATNPSILDHVRPLRKSGNNLIPQNNLTVEQIYDVMGEALGLFDAFYLMIDALNETSQEPVIVEALLHLCSKHSNLRVLVTCTREPAQLEPSIYVQHMSTQSIDCDIEVYVEKRLSSEHSFQSLSAKIRTEIKDKVTSEADGTFRWAKLCMDRLSTLRTGRDVRRALVDIPSTLNGFYAGILTRVPQQDRVMAREALAWLCFSLRPLHLNELAEAIVLEGDEVDIDDDDRLTDPSAIIEICQDLAHASDHHVTLAHDSIRTFLQSEWIRTSSASEYALDAAACHQKIMRKCLAYLRLEPFTTGPLDELRHVKARFAAYPLLNYATNMWPIHSERFPLADEDEKLILDFFDTKKLSHGGAFEAWVQFVLRSADLDVIRHTEPLYYAASFNMTSVLQLILRPEYKVDVNKRGGRFSSPPLFVALWKDNVEAAMLLLRAGANPDSWDTSGQTSRLLATSRKHHEVVKLMEEMTSSYQQGLLQLNKDILSVSIEPSKPHSFSWNSVHKPVEGERCLKVETLINAVVARGGVPDNARLLSREITPTTTITSRLPVKSPLTVHCIIPSLSSAAGLSFCDPNNLTQHPHTSLPPPFLLPFSFSSSHLTPQQWRSLHHPPPPKRQPVTDPNYMPKTQLIGHTSHIYSSLAFHSPRCSHLPGTCRPKITTLSYRTFRSPPITTPTSLRLTFCALHRTPIPTLHCACPNVGHSSRAFFSTLIHTFGYCQQASEAAQELQRHLAFRALRAAGLAVGLGLTALAAYNSNQAEMDSHTPRGGHLVATDGREVVYCHACSHEWWQDEHGLQCPRCESEITEIVSPENDPREIEDGPPLHDSPRLRRHIYDDDSDPEEADIEEHLHRGPGGFVVHRAIWDNSQRPGQSPNPNTRQPPDVNDGDQIIRRFIDMVNDFGMGMPPRPPDETRPPGFGAGGNIFGGQGNVRTFQRTGPGGTTSFTIATGPIHVHQGGANSPAGAGGDPFQSYVSLEPRGQPPPGPRITVVSIRTNADQLPSIFSSVLAGAGPPQPAGMGPGQGQRAPNQAPTLLHEILNMLNPANASHGDAVYTQEALDRIISQLMEQNPASNAAPPATEDALSKLKRKKVDKEMLGPDGKTECTICIDDFKEGDDATVLPCKHWFHDQCVVMWLKEHNTCPICRTPIEEPSGSSSINDNNNNNNSNASGSNNGGNNNNPSQTHPGAAASGSSESHQDSFWPGNDPGHWANSMRGIPPRPSYMDTTPPVPADSTRPQSSFVDEAYGRYGASSTGRSDPQRPQETSRMPSFRSARRDSHSPPSLRRHQSDVFRARQRSPSSGNWDRGQDSNQDSNQDAGSNHGPLNWLRNQFSRGSGSGDSNPRERRRHEPRGSNAAGRHITNYDKGRRRLALVTETVISFLELDRAAVGQTFRTRRASSVHTWDLVTGKQTGILLLVARVRQDKISYCSRYDNRQYPSQCEMHRMYRKTQSHPNLIKAAPTVTPMQKELRAFLLQVYCSRRRYFHTNTHYQILEREKHEMVKDSTQAVRDAAVAIPAHVPAPHTDTS</sequence>
<evidence type="ECO:0000256" key="3">
    <source>
        <dbReference type="ARBA" id="ARBA00022679"/>
    </source>
</evidence>
<dbReference type="InterPro" id="IPR036770">
    <property type="entry name" value="Ankyrin_rpt-contain_sf"/>
</dbReference>
<protein>
    <recommendedName>
        <fullName evidence="2">RING-type E3 ubiquitin transferase</fullName>
        <ecNumber evidence="2">2.3.2.27</ecNumber>
    </recommendedName>
</protein>
<dbReference type="Gene3D" id="3.40.50.300">
    <property type="entry name" value="P-loop containing nucleotide triphosphate hydrolases"/>
    <property type="match status" value="1"/>
</dbReference>
<comment type="catalytic activity">
    <reaction evidence="1">
        <text>S-ubiquitinyl-[E2 ubiquitin-conjugating enzyme]-L-cysteine + [acceptor protein]-L-lysine = [E2 ubiquitin-conjugating enzyme]-L-cysteine + N(6)-ubiquitinyl-[acceptor protein]-L-lysine.</text>
        <dbReference type="EC" id="2.3.2.27"/>
    </reaction>
</comment>
<feature type="compositionally biased region" description="Basic and acidic residues" evidence="10">
    <location>
        <begin position="1166"/>
        <end position="1184"/>
    </location>
</feature>
<feature type="region of interest" description="Disordered" evidence="10">
    <location>
        <begin position="1163"/>
        <end position="1184"/>
    </location>
</feature>
<evidence type="ECO:0000256" key="7">
    <source>
        <dbReference type="ARBA" id="ARBA00022786"/>
    </source>
</evidence>
<keyword evidence="3" id="KW-0808">Transferase</keyword>
<dbReference type="InterPro" id="IPR054471">
    <property type="entry name" value="GPIID_WHD"/>
</dbReference>
<dbReference type="InterPro" id="IPR011016">
    <property type="entry name" value="Znf_RING-CH"/>
</dbReference>
<feature type="compositionally biased region" description="Polar residues" evidence="10">
    <location>
        <begin position="1219"/>
        <end position="1233"/>
    </location>
</feature>
<dbReference type="GO" id="GO:0061630">
    <property type="term" value="F:ubiquitin protein ligase activity"/>
    <property type="evidence" value="ECO:0007669"/>
    <property type="project" value="UniProtKB-EC"/>
</dbReference>
<feature type="region of interest" description="Disordered" evidence="10">
    <location>
        <begin position="1504"/>
        <end position="1716"/>
    </location>
</feature>
<dbReference type="KEGG" id="clup:CLUP02_18014"/>
<keyword evidence="8" id="KW-0862">Zinc</keyword>
<evidence type="ECO:0000313" key="12">
    <source>
        <dbReference type="EMBL" id="UQC76501.1"/>
    </source>
</evidence>
<dbReference type="RefSeq" id="XP_049138142.1">
    <property type="nucleotide sequence ID" value="XM_049296918.1"/>
</dbReference>
<evidence type="ECO:0000259" key="11">
    <source>
        <dbReference type="PROSITE" id="PS50089"/>
    </source>
</evidence>
<dbReference type="PANTHER" id="PTHR10039">
    <property type="entry name" value="AMELOGENIN"/>
    <property type="match status" value="1"/>
</dbReference>
<feature type="compositionally biased region" description="Polar residues" evidence="10">
    <location>
        <begin position="1681"/>
        <end position="1694"/>
    </location>
</feature>
<dbReference type="CDD" id="cd16454">
    <property type="entry name" value="RING-H2_PA-TM-RING"/>
    <property type="match status" value="1"/>
</dbReference>
<evidence type="ECO:0000256" key="5">
    <source>
        <dbReference type="ARBA" id="ARBA00022737"/>
    </source>
</evidence>
<dbReference type="SUPFAM" id="SSF52540">
    <property type="entry name" value="P-loop containing nucleoside triphosphate hydrolases"/>
    <property type="match status" value="1"/>
</dbReference>
<dbReference type="GeneID" id="73351928"/>
<dbReference type="InterPro" id="IPR013083">
    <property type="entry name" value="Znf_RING/FYVE/PHD"/>
</dbReference>
<dbReference type="Pfam" id="PF13639">
    <property type="entry name" value="zf-RING_2"/>
    <property type="match status" value="1"/>
</dbReference>
<keyword evidence="13" id="KW-1185">Reference proteome</keyword>
<feature type="compositionally biased region" description="Polar residues" evidence="10">
    <location>
        <begin position="1604"/>
        <end position="1621"/>
    </location>
</feature>
<dbReference type="Pfam" id="PF22939">
    <property type="entry name" value="WHD_GPIID"/>
    <property type="match status" value="1"/>
</dbReference>
<evidence type="ECO:0000256" key="2">
    <source>
        <dbReference type="ARBA" id="ARBA00012483"/>
    </source>
</evidence>
<dbReference type="FunFam" id="3.30.40.10:FF:000127">
    <property type="entry name" value="E3 ubiquitin-protein ligase RNF181"/>
    <property type="match status" value="1"/>
</dbReference>
<evidence type="ECO:0000256" key="9">
    <source>
        <dbReference type="PROSITE-ProRule" id="PRU00175"/>
    </source>
</evidence>
<dbReference type="GO" id="GO:0016567">
    <property type="term" value="P:protein ubiquitination"/>
    <property type="evidence" value="ECO:0007669"/>
    <property type="project" value="UniProtKB-ARBA"/>
</dbReference>
<dbReference type="SUPFAM" id="SSF57850">
    <property type="entry name" value="RING/U-box"/>
    <property type="match status" value="1"/>
</dbReference>
<dbReference type="PROSITE" id="PS50089">
    <property type="entry name" value="ZF_RING_2"/>
    <property type="match status" value="1"/>
</dbReference>
<dbReference type="InterPro" id="IPR027417">
    <property type="entry name" value="P-loop_NTPase"/>
</dbReference>
<dbReference type="EC" id="2.3.2.27" evidence="2"/>
<dbReference type="SUPFAM" id="SSF48403">
    <property type="entry name" value="Ankyrin repeat"/>
    <property type="match status" value="1"/>
</dbReference>
<keyword evidence="5" id="KW-0677">Repeat</keyword>
<dbReference type="SMART" id="SM00184">
    <property type="entry name" value="RING"/>
    <property type="match status" value="1"/>
</dbReference>
<dbReference type="GO" id="GO:0008270">
    <property type="term" value="F:zinc ion binding"/>
    <property type="evidence" value="ECO:0007669"/>
    <property type="project" value="UniProtKB-KW"/>
</dbReference>
<evidence type="ECO:0000313" key="13">
    <source>
        <dbReference type="Proteomes" id="UP000830671"/>
    </source>
</evidence>
<organism evidence="12 13">
    <name type="scientific">Colletotrichum lupini</name>
    <dbReference type="NCBI Taxonomy" id="145971"/>
    <lineage>
        <taxon>Eukaryota</taxon>
        <taxon>Fungi</taxon>
        <taxon>Dikarya</taxon>
        <taxon>Ascomycota</taxon>
        <taxon>Pezizomycotina</taxon>
        <taxon>Sordariomycetes</taxon>
        <taxon>Hypocreomycetidae</taxon>
        <taxon>Glomerellales</taxon>
        <taxon>Glomerellaceae</taxon>
        <taxon>Colletotrichum</taxon>
        <taxon>Colletotrichum acutatum species complex</taxon>
    </lineage>
</organism>
<name>A0A9Q8SFM0_9PEZI</name>
<feature type="compositionally biased region" description="Low complexity" evidence="10">
    <location>
        <begin position="1506"/>
        <end position="1535"/>
    </location>
</feature>
<dbReference type="Gene3D" id="3.30.40.10">
    <property type="entry name" value="Zinc/RING finger domain, C3HC4 (zinc finger)"/>
    <property type="match status" value="1"/>
</dbReference>
<dbReference type="SMART" id="SM00744">
    <property type="entry name" value="RINGv"/>
    <property type="match status" value="1"/>
</dbReference>
<dbReference type="InterPro" id="IPR001841">
    <property type="entry name" value="Znf_RING"/>
</dbReference>
<keyword evidence="6 9" id="KW-0863">Zinc-finger</keyword>
<evidence type="ECO:0000256" key="8">
    <source>
        <dbReference type="ARBA" id="ARBA00022833"/>
    </source>
</evidence>
<keyword evidence="4" id="KW-0479">Metal-binding</keyword>
<dbReference type="Gene3D" id="1.25.40.20">
    <property type="entry name" value="Ankyrin repeat-containing domain"/>
    <property type="match status" value="1"/>
</dbReference>
<evidence type="ECO:0000256" key="1">
    <source>
        <dbReference type="ARBA" id="ARBA00000900"/>
    </source>
</evidence>
<gene>
    <name evidence="12" type="ORF">CLUP02_18014</name>
</gene>
<feature type="compositionally biased region" description="Polar residues" evidence="10">
    <location>
        <begin position="1650"/>
        <end position="1672"/>
    </location>
</feature>
<keyword evidence="7" id="KW-0833">Ubl conjugation pathway</keyword>
<dbReference type="Proteomes" id="UP000830671">
    <property type="component" value="Chromosome 10"/>
</dbReference>
<evidence type="ECO:0000256" key="10">
    <source>
        <dbReference type="SAM" id="MobiDB-lite"/>
    </source>
</evidence>
<accession>A0A9Q8SFM0</accession>
<dbReference type="InterPro" id="IPR056884">
    <property type="entry name" value="NPHP3-like_N"/>
</dbReference>
<dbReference type="EMBL" id="CP019472">
    <property type="protein sequence ID" value="UQC76501.1"/>
    <property type="molecule type" value="Genomic_DNA"/>
</dbReference>
<proteinExistence type="predicted"/>
<dbReference type="PANTHER" id="PTHR10039:SF16">
    <property type="entry name" value="GPI INOSITOL-DEACYLASE"/>
    <property type="match status" value="1"/>
</dbReference>
<dbReference type="Pfam" id="PF24883">
    <property type="entry name" value="NPHP3_N"/>
    <property type="match status" value="1"/>
</dbReference>
<reference evidence="12" key="1">
    <citation type="journal article" date="2021" name="Mol. Plant Microbe Interact.">
        <title>Complete Genome Sequence of the Plant-Pathogenic Fungus Colletotrichum lupini.</title>
        <authorList>
            <person name="Baroncelli R."/>
            <person name="Pensec F."/>
            <person name="Da Lio D."/>
            <person name="Boufleur T."/>
            <person name="Vicente I."/>
            <person name="Sarrocco S."/>
            <person name="Picot A."/>
            <person name="Baraldi E."/>
            <person name="Sukno S."/>
            <person name="Thon M."/>
            <person name="Le Floch G."/>
        </authorList>
    </citation>
    <scope>NUCLEOTIDE SEQUENCE</scope>
    <source>
        <strain evidence="12">IMI 504893</strain>
    </source>
</reference>
<feature type="domain" description="RING-type" evidence="11">
    <location>
        <begin position="1458"/>
        <end position="1499"/>
    </location>
</feature>
<evidence type="ECO:0000256" key="4">
    <source>
        <dbReference type="ARBA" id="ARBA00022723"/>
    </source>
</evidence>
<evidence type="ECO:0000256" key="6">
    <source>
        <dbReference type="ARBA" id="ARBA00022771"/>
    </source>
</evidence>